<organism evidence="1">
    <name type="scientific">Siphoviridae sp. ct9mC1</name>
    <dbReference type="NCBI Taxonomy" id="2827794"/>
    <lineage>
        <taxon>Viruses</taxon>
        <taxon>Duplodnaviria</taxon>
        <taxon>Heunggongvirae</taxon>
        <taxon>Uroviricota</taxon>
        <taxon>Caudoviricetes</taxon>
    </lineage>
</organism>
<accession>A0A8S5SF03</accession>
<reference evidence="1" key="1">
    <citation type="journal article" date="2021" name="Proc. Natl. Acad. Sci. U.S.A.">
        <title>A Catalog of Tens of Thousands of Viruses from Human Metagenomes Reveals Hidden Associations with Chronic Diseases.</title>
        <authorList>
            <person name="Tisza M.J."/>
            <person name="Buck C.B."/>
        </authorList>
    </citation>
    <scope>NUCLEOTIDE SEQUENCE</scope>
    <source>
        <strain evidence="1">Ct9mC1</strain>
    </source>
</reference>
<dbReference type="InterPro" id="IPR025530">
    <property type="entry name" value="DUF4417"/>
</dbReference>
<dbReference type="EMBL" id="BK032583">
    <property type="protein sequence ID" value="DAF49512.1"/>
    <property type="molecule type" value="Genomic_DNA"/>
</dbReference>
<evidence type="ECO:0000313" key="1">
    <source>
        <dbReference type="EMBL" id="DAF49512.1"/>
    </source>
</evidence>
<dbReference type="Pfam" id="PF14386">
    <property type="entry name" value="DUF4417"/>
    <property type="match status" value="1"/>
</dbReference>
<proteinExistence type="predicted"/>
<sequence>MPFSQDPRKGYNVFMAKENINRSGCKDVFHAFLVKNASYDGNLEMPCIKAEDAVPQNVITFSKAVRSKEYDNFVHFYEDDVNFERIWNNPNRYLPILKKFDGVISPDFSLYRDMPLVMQQWNTYRSRAIGHWLQTNGITVIPNIRFADERSFAFCCDGISRGSTIAVGSHGCIKGRVDRMYFKQGMEYIVRKLEPHRIIVYGKAPDDIFGTYQNAGIVICQYDSDYAISRKAVSA</sequence>
<name>A0A8S5SF03_9CAUD</name>
<evidence type="ECO:0008006" key="2">
    <source>
        <dbReference type="Google" id="ProtNLM"/>
    </source>
</evidence>
<protein>
    <recommendedName>
        <fullName evidence="2">DUF4417 domain-containing protein</fullName>
    </recommendedName>
</protein>